<sequence>MGCPQAVADVVDCIDVQAIIRENARILRESRDRTRRFPHIYALYDSTELISTFSHLTPNLPFDEVFGNYLLPKIADAAGIPRDHVINCAYDNYIPRTDTPKAYTVQFGIVNPKVLHPEIIPSLQEGFFYDPRELIKDGQNRVKSAPEENLEAFRARFDQIEAILEKYSGPGAVSEKLLNIRREFLALLDIEVIPEVAYSRALQPKTADVLEALYREGFPFWEMPVPEEKYIRDTFLVEGIDAQKRRRHVRFEENHFIFEYAPKRERRIPAEQVFEALRNFEVIPTMPLVILATTTAPQIPHLGGGVWKQYAPKHVDAQADWLGISERSETLILSTGGHILLKTFRRNEEFIGFPTVYVTYGPGRIREALENGYIRRVEFKRRVLL</sequence>
<reference evidence="1" key="2">
    <citation type="journal article" date="2012" name="PLoS ONE">
        <title>A Deeply Branching Thermophilic Bacterium with an Ancient Acetyl-CoA Pathway Dominates a Subsurface Ecosystem.</title>
        <authorList>
            <person name="Takami H."/>
            <person name="Noguchi H."/>
            <person name="Takaki Y."/>
            <person name="Uchiyama I."/>
            <person name="Toyoda A."/>
            <person name="Nishi S."/>
            <person name="Chee G.-J."/>
            <person name="Arai W."/>
            <person name="Nunoura T."/>
            <person name="Itoh T."/>
            <person name="Hattori M."/>
            <person name="Takai K."/>
        </authorList>
    </citation>
    <scope>NUCLEOTIDE SEQUENCE</scope>
</reference>
<organism evidence="1">
    <name type="scientific">Acetithermum autotrophicum</name>
    <dbReference type="NCBI Taxonomy" id="1446466"/>
    <lineage>
        <taxon>Bacteria</taxon>
        <taxon>Candidatus Bipolaricaulota</taxon>
        <taxon>Candidatus Acetithermum</taxon>
    </lineage>
</organism>
<proteinExistence type="predicted"/>
<evidence type="ECO:0000313" key="1">
    <source>
        <dbReference type="EMBL" id="BAL58659.1"/>
    </source>
</evidence>
<accession>H5SRE2</accession>
<gene>
    <name evidence="1" type="ORF">HGMM_OP2C207</name>
</gene>
<reference evidence="1" key="1">
    <citation type="journal article" date="2005" name="Environ. Microbiol.">
        <title>Genetic and functional properties of uncultivated thermophilic crenarchaeotes from a subsurface gold mine as revealed by analysis of genome fragments.</title>
        <authorList>
            <person name="Nunoura T."/>
            <person name="Hirayama H."/>
            <person name="Takami H."/>
            <person name="Oida H."/>
            <person name="Nishi S."/>
            <person name="Shimamura S."/>
            <person name="Suzuki Y."/>
            <person name="Inagaki F."/>
            <person name="Takai K."/>
            <person name="Nealson K.H."/>
            <person name="Horikoshi K."/>
        </authorList>
    </citation>
    <scope>NUCLEOTIDE SEQUENCE</scope>
</reference>
<name>H5SRE2_ACEAU</name>
<dbReference type="AlphaFoldDB" id="H5SRE2"/>
<protein>
    <submittedName>
        <fullName evidence="1">Uncharacterized protein</fullName>
    </submittedName>
</protein>
<dbReference type="EMBL" id="AP011801">
    <property type="protein sequence ID" value="BAL58659.1"/>
    <property type="molecule type" value="Genomic_DNA"/>
</dbReference>